<dbReference type="EMBL" id="CM032189">
    <property type="protein sequence ID" value="KAG7087281.1"/>
    <property type="molecule type" value="Genomic_DNA"/>
</dbReference>
<name>A0A9P7RP89_9AGAR</name>
<dbReference type="GeneID" id="66082334"/>
<comment type="caution">
    <text evidence="1">The sequence shown here is derived from an EMBL/GenBank/DDBJ whole genome shotgun (WGS) entry which is preliminary data.</text>
</comment>
<reference evidence="1" key="1">
    <citation type="journal article" date="2021" name="Genome Biol. Evol.">
        <title>The assembled and annotated genome of the fairy-ring fungus Marasmius oreades.</title>
        <authorList>
            <person name="Hiltunen M."/>
            <person name="Ament-Velasquez S.L."/>
            <person name="Johannesson H."/>
        </authorList>
    </citation>
    <scope>NUCLEOTIDE SEQUENCE</scope>
    <source>
        <strain evidence="1">03SP1</strain>
    </source>
</reference>
<keyword evidence="2" id="KW-1185">Reference proteome</keyword>
<protein>
    <submittedName>
        <fullName evidence="1">Uncharacterized protein</fullName>
    </submittedName>
</protein>
<accession>A0A9P7RP89</accession>
<dbReference type="OrthoDB" id="2989129at2759"/>
<dbReference type="Proteomes" id="UP001049176">
    <property type="component" value="Chromosome 9"/>
</dbReference>
<organism evidence="1 2">
    <name type="scientific">Marasmius oreades</name>
    <name type="common">fairy-ring Marasmius</name>
    <dbReference type="NCBI Taxonomy" id="181124"/>
    <lineage>
        <taxon>Eukaryota</taxon>
        <taxon>Fungi</taxon>
        <taxon>Dikarya</taxon>
        <taxon>Basidiomycota</taxon>
        <taxon>Agaricomycotina</taxon>
        <taxon>Agaricomycetes</taxon>
        <taxon>Agaricomycetidae</taxon>
        <taxon>Agaricales</taxon>
        <taxon>Marasmiineae</taxon>
        <taxon>Marasmiaceae</taxon>
        <taxon>Marasmius</taxon>
    </lineage>
</organism>
<sequence>MMNYLHDASLTKSVNSMVSARFSELLTTSHSSETDPVIVEGTGEGDSSLYFVAFHQRDIVRLAIFIDLPSAWLFYEAVSNDWAKVLIDKTKFQPSTAADYGATNYIRRCKDDANVRDPTPLCDVPYAVAFHENTNVRMAVMTDLPSARAFYNAISKNWAKVLMDRSKFRPPATVAFHGVGKFVEQCTTEIFNDNDRTPLIYAPLVVAFHQVDAVHAAFFPAERQHSAEAFYDAVPQDKAKVLLDRSQIEPLTLAVHGGRNFVRQCESEVHRSQSFAPFNFTGSPYFIAFHQNDAVKVAACVDEDSASAFYHSISKEWAKVLVKRNRSGNIRLQTHGHARFVNECEDEAVKLGLK</sequence>
<evidence type="ECO:0000313" key="2">
    <source>
        <dbReference type="Proteomes" id="UP001049176"/>
    </source>
</evidence>
<dbReference type="KEGG" id="more:E1B28_013259"/>
<dbReference type="AlphaFoldDB" id="A0A9P7RP89"/>
<evidence type="ECO:0000313" key="1">
    <source>
        <dbReference type="EMBL" id="KAG7087281.1"/>
    </source>
</evidence>
<dbReference type="RefSeq" id="XP_043003752.1">
    <property type="nucleotide sequence ID" value="XM_043158405.1"/>
</dbReference>
<gene>
    <name evidence="1" type="ORF">E1B28_013259</name>
</gene>
<proteinExistence type="predicted"/>